<feature type="transmembrane region" description="Helical" evidence="7">
    <location>
        <begin position="414"/>
        <end position="436"/>
    </location>
</feature>
<proteinExistence type="inferred from homology"/>
<evidence type="ECO:0000313" key="9">
    <source>
        <dbReference type="Proteomes" id="UP001429601"/>
    </source>
</evidence>
<feature type="transmembrane region" description="Helical" evidence="7">
    <location>
        <begin position="18"/>
        <end position="36"/>
    </location>
</feature>
<protein>
    <submittedName>
        <fullName evidence="8">Lipopolysaccharide biosynthesis protein</fullName>
    </submittedName>
</protein>
<organism evidence="8 9">
    <name type="scientific">Luteibacter jiangsuensis</name>
    <dbReference type="NCBI Taxonomy" id="637577"/>
    <lineage>
        <taxon>Bacteria</taxon>
        <taxon>Pseudomonadati</taxon>
        <taxon>Pseudomonadota</taxon>
        <taxon>Gammaproteobacteria</taxon>
        <taxon>Lysobacterales</taxon>
        <taxon>Rhodanobacteraceae</taxon>
        <taxon>Luteibacter</taxon>
    </lineage>
</organism>
<evidence type="ECO:0000256" key="7">
    <source>
        <dbReference type="SAM" id="Phobius"/>
    </source>
</evidence>
<feature type="transmembrane region" description="Helical" evidence="7">
    <location>
        <begin position="366"/>
        <end position="394"/>
    </location>
</feature>
<keyword evidence="6 7" id="KW-0472">Membrane</keyword>
<dbReference type="EMBL" id="JAAQQR010000004">
    <property type="protein sequence ID" value="NID05216.1"/>
    <property type="molecule type" value="Genomic_DNA"/>
</dbReference>
<gene>
    <name evidence="8" type="ORF">HBF26_09985</name>
</gene>
<feature type="transmembrane region" description="Helical" evidence="7">
    <location>
        <begin position="147"/>
        <end position="166"/>
    </location>
</feature>
<dbReference type="Proteomes" id="UP001429601">
    <property type="component" value="Unassembled WGS sequence"/>
</dbReference>
<keyword evidence="9" id="KW-1185">Reference proteome</keyword>
<feature type="transmembrane region" description="Helical" evidence="7">
    <location>
        <begin position="172"/>
        <end position="191"/>
    </location>
</feature>
<feature type="transmembrane region" description="Helical" evidence="7">
    <location>
        <begin position="79"/>
        <end position="99"/>
    </location>
</feature>
<comment type="caution">
    <text evidence="8">The sequence shown here is derived from an EMBL/GenBank/DDBJ whole genome shotgun (WGS) entry which is preliminary data.</text>
</comment>
<evidence type="ECO:0000256" key="4">
    <source>
        <dbReference type="ARBA" id="ARBA00022692"/>
    </source>
</evidence>
<dbReference type="InterPro" id="IPR050833">
    <property type="entry name" value="Poly_Biosynth_Transport"/>
</dbReference>
<keyword evidence="3" id="KW-1003">Cell membrane</keyword>
<evidence type="ECO:0000313" key="8">
    <source>
        <dbReference type="EMBL" id="NID05216.1"/>
    </source>
</evidence>
<dbReference type="Pfam" id="PF13440">
    <property type="entry name" value="Polysacc_synt_3"/>
    <property type="match status" value="1"/>
</dbReference>
<dbReference type="RefSeq" id="WP_167125594.1">
    <property type="nucleotide sequence ID" value="NZ_JAAQQR010000004.1"/>
</dbReference>
<feature type="transmembrane region" description="Helical" evidence="7">
    <location>
        <begin position="111"/>
        <end position="135"/>
    </location>
</feature>
<keyword evidence="5 7" id="KW-1133">Transmembrane helix</keyword>
<comment type="similarity">
    <text evidence="2">Belongs to the polysaccharide synthase family.</text>
</comment>
<comment type="subcellular location">
    <subcellularLocation>
        <location evidence="1">Cell membrane</location>
        <topology evidence="1">Multi-pass membrane protein</topology>
    </subcellularLocation>
</comment>
<dbReference type="PANTHER" id="PTHR30250">
    <property type="entry name" value="PST FAMILY PREDICTED COLANIC ACID TRANSPORTER"/>
    <property type="match status" value="1"/>
</dbReference>
<evidence type="ECO:0000256" key="2">
    <source>
        <dbReference type="ARBA" id="ARBA00007430"/>
    </source>
</evidence>
<feature type="transmembrane region" description="Helical" evidence="7">
    <location>
        <begin position="287"/>
        <end position="315"/>
    </location>
</feature>
<accession>A0ABX0Q4I5</accession>
<dbReference type="CDD" id="cd13127">
    <property type="entry name" value="MATE_tuaB_like"/>
    <property type="match status" value="1"/>
</dbReference>
<evidence type="ECO:0000256" key="1">
    <source>
        <dbReference type="ARBA" id="ARBA00004651"/>
    </source>
</evidence>
<evidence type="ECO:0000256" key="3">
    <source>
        <dbReference type="ARBA" id="ARBA00022475"/>
    </source>
</evidence>
<keyword evidence="4 7" id="KW-0812">Transmembrane</keyword>
<dbReference type="PANTHER" id="PTHR30250:SF10">
    <property type="entry name" value="LIPOPOLYSACCHARIDE BIOSYNTHESIS PROTEIN WZXC"/>
    <property type="match status" value="1"/>
</dbReference>
<name>A0ABX0Q4I5_9GAMM</name>
<evidence type="ECO:0000256" key="6">
    <source>
        <dbReference type="ARBA" id="ARBA00023136"/>
    </source>
</evidence>
<evidence type="ECO:0000256" key="5">
    <source>
        <dbReference type="ARBA" id="ARBA00022989"/>
    </source>
</evidence>
<feature type="transmembrane region" description="Helical" evidence="7">
    <location>
        <begin position="42"/>
        <end position="67"/>
    </location>
</feature>
<sequence length="477" mass="50647">MSVPGAVKHATRWSGLEIGVRYVLQFGVTIVLAHLVEPSAYGVVAMVLVFTALGNVFVDSGTGLALIQRQRTTADEETSAFIINLAISVVVMGALIAASHAIANFYGRPEISAMCIVLSAIFPLNALAVVPDALLTQRLRFQVRTRVELGSSLASGAIAIALAMAGAGAWALVAQAITSIGTRALMLYLASGWRPLGRYRREDARSILSFGGYMLVAGLIDTAYNRLQAVIIGRLFTARDLGFYSLAQNTQQAPTSFASALLNRLGLPLLSAARHDLDEVKRVHRAALFMSLFAFVPLMIVLAVYASPIVVFVYGERWAPAGPLLSILALGAIPWPAHVLSLVALNAMGEPRLVLRVEVAKKTLAVALLLGSAPWGITAIAWSTVITSAASYLLNAYFVGRRLRYNGAAQARDLAPTLVVAGFTAAVAMTCAAWLPQSWVGIGSGISLALLVHVSVGWIVSHPAVSGFLQLIPSRLR</sequence>
<feature type="transmembrane region" description="Helical" evidence="7">
    <location>
        <begin position="321"/>
        <end position="345"/>
    </location>
</feature>
<reference evidence="8 9" key="1">
    <citation type="journal article" date="2011" name="Curr. Microbiol.">
        <title>Luteibacter jiangsuensis sp. nov.: a methamidophos-degrading bacterium isolated from a methamidophos-manufacturing factory.</title>
        <authorList>
            <person name="Wang L."/>
            <person name="Wang G.L."/>
            <person name="Li S.P."/>
            <person name="Jiang J.D."/>
        </authorList>
    </citation>
    <scope>NUCLEOTIDE SEQUENCE [LARGE SCALE GENOMIC DNA]</scope>
    <source>
        <strain evidence="8 9">CGMCC 1.10133</strain>
    </source>
</reference>
<feature type="transmembrane region" description="Helical" evidence="7">
    <location>
        <begin position="448"/>
        <end position="472"/>
    </location>
</feature>